<feature type="non-terminal residue" evidence="2">
    <location>
        <position position="1"/>
    </location>
</feature>
<evidence type="ECO:0000256" key="1">
    <source>
        <dbReference type="SAM" id="MobiDB-lite"/>
    </source>
</evidence>
<feature type="region of interest" description="Disordered" evidence="1">
    <location>
        <begin position="1"/>
        <end position="25"/>
    </location>
</feature>
<accession>A0ABP0QHZ9</accession>
<dbReference type="Proteomes" id="UP001642464">
    <property type="component" value="Unassembled WGS sequence"/>
</dbReference>
<keyword evidence="3" id="KW-1185">Reference proteome</keyword>
<proteinExistence type="predicted"/>
<gene>
    <name evidence="2" type="ORF">SCF082_LOCUS41471</name>
</gene>
<reference evidence="2 3" key="1">
    <citation type="submission" date="2024-02" db="EMBL/GenBank/DDBJ databases">
        <authorList>
            <person name="Chen Y."/>
            <person name="Shah S."/>
            <person name="Dougan E. K."/>
            <person name="Thang M."/>
            <person name="Chan C."/>
        </authorList>
    </citation>
    <scope>NUCLEOTIDE SEQUENCE [LARGE SCALE GENOMIC DNA]</scope>
</reference>
<protein>
    <submittedName>
        <fullName evidence="2">GTP-binding protein TypA/BipA-like</fullName>
    </submittedName>
</protein>
<evidence type="ECO:0000313" key="3">
    <source>
        <dbReference type="Proteomes" id="UP001642464"/>
    </source>
</evidence>
<evidence type="ECO:0000313" key="2">
    <source>
        <dbReference type="EMBL" id="CAK9087753.1"/>
    </source>
</evidence>
<sequence>KSYNAPHTPGKGTYKWQKKGSQDEELEEIFQQEDDLPAVDDPEWEEAYASYLDARRRFAELKTNRGFYPAVALADPSTSSSAQSQRREPRAKARPGLHLMQKGGDIEHFSQFHIGPDDFQFRPTVKTLQFGGDRSMDRSLAHFCQWHPRSSPDLHVPGSTPLLIRRPILKAIRIQLNFMEDTMKVQDGTWQPIIMGPRNEHLLQLDHGLEDLTSTKDYQFDYMLEETFQQLTLEPEAKAAEHYTLWHYLELTGLEPPQLTHEQDMDDDDTLHRRALTDKLVRSFRVHQQHLAQQHKATMEAALQAHAEHRMQFWEIYAGDANLASAMQAKGYV</sequence>
<organism evidence="2 3">
    <name type="scientific">Durusdinium trenchii</name>
    <dbReference type="NCBI Taxonomy" id="1381693"/>
    <lineage>
        <taxon>Eukaryota</taxon>
        <taxon>Sar</taxon>
        <taxon>Alveolata</taxon>
        <taxon>Dinophyceae</taxon>
        <taxon>Suessiales</taxon>
        <taxon>Symbiodiniaceae</taxon>
        <taxon>Durusdinium</taxon>
    </lineage>
</organism>
<feature type="region of interest" description="Disordered" evidence="1">
    <location>
        <begin position="74"/>
        <end position="94"/>
    </location>
</feature>
<feature type="non-terminal residue" evidence="2">
    <location>
        <position position="333"/>
    </location>
</feature>
<name>A0ABP0QHZ9_9DINO</name>
<comment type="caution">
    <text evidence="2">The sequence shown here is derived from an EMBL/GenBank/DDBJ whole genome shotgun (WGS) entry which is preliminary data.</text>
</comment>
<dbReference type="EMBL" id="CAXAMM010039610">
    <property type="protein sequence ID" value="CAK9087753.1"/>
    <property type="molecule type" value="Genomic_DNA"/>
</dbReference>